<organism evidence="1 2">
    <name type="scientific">Lupinus albus</name>
    <name type="common">White lupine</name>
    <name type="synonym">Lupinus termis</name>
    <dbReference type="NCBI Taxonomy" id="3870"/>
    <lineage>
        <taxon>Eukaryota</taxon>
        <taxon>Viridiplantae</taxon>
        <taxon>Streptophyta</taxon>
        <taxon>Embryophyta</taxon>
        <taxon>Tracheophyta</taxon>
        <taxon>Spermatophyta</taxon>
        <taxon>Magnoliopsida</taxon>
        <taxon>eudicotyledons</taxon>
        <taxon>Gunneridae</taxon>
        <taxon>Pentapetalae</taxon>
        <taxon>rosids</taxon>
        <taxon>fabids</taxon>
        <taxon>Fabales</taxon>
        <taxon>Fabaceae</taxon>
        <taxon>Papilionoideae</taxon>
        <taxon>50 kb inversion clade</taxon>
        <taxon>genistoids sensu lato</taxon>
        <taxon>core genistoids</taxon>
        <taxon>Genisteae</taxon>
        <taxon>Lupinus</taxon>
    </lineage>
</organism>
<name>A0A6A4QAM5_LUPAL</name>
<dbReference type="PANTHER" id="PTHR45786">
    <property type="entry name" value="DNA BINDING PROTEIN-LIKE"/>
    <property type="match status" value="1"/>
</dbReference>
<accession>A0A6A4QAM5</accession>
<keyword evidence="2" id="KW-1185">Reference proteome</keyword>
<comment type="caution">
    <text evidence="1">The sequence shown here is derived from an EMBL/GenBank/DDBJ whole genome shotgun (WGS) entry which is preliminary data.</text>
</comment>
<protein>
    <submittedName>
        <fullName evidence="1">Uncharacterized protein</fullName>
    </submittedName>
</protein>
<proteinExistence type="predicted"/>
<dbReference type="Proteomes" id="UP000447434">
    <property type="component" value="Chromosome 7"/>
</dbReference>
<sequence length="120" mass="13756">MLDEDNVHAKSFRMARKISKVGVIPNLKVKLISERNSGDRVNKLPIVSELAALVIGDIDSSSQKDIIMETQSDHLKRNDKLHASYLTFQYPLLFPFGEYGYRNDVCHRLELILEIENEIV</sequence>
<dbReference type="PANTHER" id="PTHR45786:SF66">
    <property type="entry name" value="HOOK MOTIF PROTEIN, PUTATIVE-RELATED"/>
    <property type="match status" value="1"/>
</dbReference>
<evidence type="ECO:0000313" key="2">
    <source>
        <dbReference type="Proteomes" id="UP000447434"/>
    </source>
</evidence>
<reference evidence="2" key="1">
    <citation type="journal article" date="2020" name="Nat. Commun.">
        <title>Genome sequence of the cluster root forming white lupin.</title>
        <authorList>
            <person name="Hufnagel B."/>
            <person name="Marques A."/>
            <person name="Soriano A."/>
            <person name="Marques L."/>
            <person name="Divol F."/>
            <person name="Doumas P."/>
            <person name="Sallet E."/>
            <person name="Mancinotti D."/>
            <person name="Carrere S."/>
            <person name="Marande W."/>
            <person name="Arribat S."/>
            <person name="Keller J."/>
            <person name="Huneau C."/>
            <person name="Blein T."/>
            <person name="Aime D."/>
            <person name="Laguerre M."/>
            <person name="Taylor J."/>
            <person name="Schubert V."/>
            <person name="Nelson M."/>
            <person name="Geu-Flores F."/>
            <person name="Crespi M."/>
            <person name="Gallardo-Guerrero K."/>
            <person name="Delaux P.-M."/>
            <person name="Salse J."/>
            <person name="Berges H."/>
            <person name="Guyot R."/>
            <person name="Gouzy J."/>
            <person name="Peret B."/>
        </authorList>
    </citation>
    <scope>NUCLEOTIDE SEQUENCE [LARGE SCALE GENOMIC DNA]</scope>
    <source>
        <strain evidence="2">cv. Amiga</strain>
    </source>
</reference>
<gene>
    <name evidence="1" type="ORF">Lalb_Chr07g0191231</name>
</gene>
<dbReference type="AlphaFoldDB" id="A0A6A4QAM5"/>
<evidence type="ECO:0000313" key="1">
    <source>
        <dbReference type="EMBL" id="KAE9610860.1"/>
    </source>
</evidence>
<dbReference type="OrthoDB" id="1429799at2759"/>
<dbReference type="EMBL" id="WOCE01000007">
    <property type="protein sequence ID" value="KAE9610860.1"/>
    <property type="molecule type" value="Genomic_DNA"/>
</dbReference>